<accession>A0ABT7IE96</accession>
<dbReference type="PANTHER" id="PTHR12526:SF638">
    <property type="entry name" value="SPORE COAT PROTEIN SA"/>
    <property type="match status" value="1"/>
</dbReference>
<dbReference type="EMBL" id="JASSVS010000006">
    <property type="protein sequence ID" value="MDL0431985.1"/>
    <property type="molecule type" value="Genomic_DNA"/>
</dbReference>
<dbReference type="Pfam" id="PF00534">
    <property type="entry name" value="Glycos_transf_1"/>
    <property type="match status" value="1"/>
</dbReference>
<dbReference type="EC" id="2.4.-.-" evidence="3"/>
<name>A0ABT7IE96_9GAMM</name>
<dbReference type="InterPro" id="IPR028098">
    <property type="entry name" value="Glyco_trans_4-like_N"/>
</dbReference>
<evidence type="ECO:0000313" key="4">
    <source>
        <dbReference type="Proteomes" id="UP001227964"/>
    </source>
</evidence>
<keyword evidence="3" id="KW-0328">Glycosyltransferase</keyword>
<dbReference type="Pfam" id="PF13439">
    <property type="entry name" value="Glyco_transf_4"/>
    <property type="match status" value="1"/>
</dbReference>
<gene>
    <name evidence="3" type="ORF">QPM17_12640</name>
</gene>
<dbReference type="InterPro" id="IPR001296">
    <property type="entry name" value="Glyco_trans_1"/>
</dbReference>
<dbReference type="RefSeq" id="WP_285391134.1">
    <property type="nucleotide sequence ID" value="NZ_JASSVS010000006.1"/>
</dbReference>
<evidence type="ECO:0000259" key="1">
    <source>
        <dbReference type="Pfam" id="PF00534"/>
    </source>
</evidence>
<feature type="domain" description="Glycosyltransferase subfamily 4-like N-terminal" evidence="2">
    <location>
        <begin position="28"/>
        <end position="165"/>
    </location>
</feature>
<feature type="domain" description="Glycosyl transferase family 1" evidence="1">
    <location>
        <begin position="170"/>
        <end position="331"/>
    </location>
</feature>
<keyword evidence="4" id="KW-1185">Reference proteome</keyword>
<dbReference type="PANTHER" id="PTHR12526">
    <property type="entry name" value="GLYCOSYLTRANSFERASE"/>
    <property type="match status" value="1"/>
</dbReference>
<proteinExistence type="predicted"/>
<keyword evidence="3" id="KW-0808">Transferase</keyword>
<dbReference type="Proteomes" id="UP001227964">
    <property type="component" value="Unassembled WGS sequence"/>
</dbReference>
<comment type="caution">
    <text evidence="3">The sequence shown here is derived from an EMBL/GenBank/DDBJ whole genome shotgun (WGS) entry which is preliminary data.</text>
</comment>
<sequence>MKVIRLSTFLDYGGIESKMVKIAGRDSQDVEFIYVSLGRGGEAERKIKSKGRRVICLGIDHRIPSLAAIVGLCKLFKTEKPDVVHCAGAEANFHGVVASKLMGVKSIVVEEIGIPAQSRVAKSVFSLLYSVSSCVVVESRYVARYLRAFYRNSKFRLKVVNNFIEPPGVRAKNLQGKGVKKFLSVSRLEPVKGIDKVLYAFARLREEGFCFKYDVVGSGSQESYLSELVGQLGLIGFVELHGFKNNVEDFYQSSDFFILNSVSEGASNSLLEALAYGLPSITTEVGSAEDLVRGEANGWLVKSNDSEEVYKSIKLALKLDSDTYFMMSKYSIESIQTGFSFQDYLDALRKIYLSTS</sequence>
<evidence type="ECO:0000259" key="2">
    <source>
        <dbReference type="Pfam" id="PF13439"/>
    </source>
</evidence>
<organism evidence="3 4">
    <name type="scientific">Marinobacter azerbaijanicus</name>
    <dbReference type="NCBI Taxonomy" id="3050455"/>
    <lineage>
        <taxon>Bacteria</taxon>
        <taxon>Pseudomonadati</taxon>
        <taxon>Pseudomonadota</taxon>
        <taxon>Gammaproteobacteria</taxon>
        <taxon>Pseudomonadales</taxon>
        <taxon>Marinobacteraceae</taxon>
        <taxon>Marinobacter</taxon>
    </lineage>
</organism>
<dbReference type="SUPFAM" id="SSF53756">
    <property type="entry name" value="UDP-Glycosyltransferase/glycogen phosphorylase"/>
    <property type="match status" value="1"/>
</dbReference>
<dbReference type="GO" id="GO:0016757">
    <property type="term" value="F:glycosyltransferase activity"/>
    <property type="evidence" value="ECO:0007669"/>
    <property type="project" value="UniProtKB-KW"/>
</dbReference>
<evidence type="ECO:0000313" key="3">
    <source>
        <dbReference type="EMBL" id="MDL0431985.1"/>
    </source>
</evidence>
<reference evidence="3 4" key="1">
    <citation type="submission" date="2023-06" db="EMBL/GenBank/DDBJ databases">
        <title>Marinobacter azerbaijanicus a moderately halophilic, isolated from Urmia Lake in Azerbaijan region of Iran.</title>
        <authorList>
            <person name="Sanchez-Porro C."/>
            <person name="Aghdam E.M."/>
            <person name="Saheb S.M."/>
            <person name="Tarhriz V."/>
            <person name="Kazemi E."/>
            <person name="Ammozegar M.A."/>
            <person name="Ventosa A."/>
            <person name="Hejazi M.S."/>
        </authorList>
    </citation>
    <scope>NUCLEOTIDE SEQUENCE [LARGE SCALE GENOMIC DNA]</scope>
    <source>
        <strain evidence="3 4">TBZ242</strain>
    </source>
</reference>
<protein>
    <submittedName>
        <fullName evidence="3">Glycosyltransferase</fullName>
        <ecNumber evidence="3">2.4.-.-</ecNumber>
    </submittedName>
</protein>
<dbReference type="Gene3D" id="3.40.50.2000">
    <property type="entry name" value="Glycogen Phosphorylase B"/>
    <property type="match status" value="2"/>
</dbReference>